<dbReference type="Gene3D" id="3.90.228.20">
    <property type="match status" value="3"/>
</dbReference>
<proteinExistence type="inferred from homology"/>
<sequence>MYVIPFSMGPVGGPLSKIGVQLTDSNYVVLSMRIMTRVSPDVFDALGDNDFVRCIHSVGLPRPVKQRVVNHWPCNPERVLIAHRPAEREIWSFGSGYGGNSLLGGYLLGWSSKKCFALRIASNIAKDEGWMAEHMLIMGVTRPNGKSQHSKKILFLQMLRKLWMVNISGKDLKMRLKTKVLKEYQLRLVLFFSPCNDWYDFKFVIGKTVMHDPMAMRPFMGYNFGQYLQHWIDLNQAGRKGLGEDTPIGIVPKKGSINLEGLGDVNWDELMSVPADYWKEDAKEIRKFLEEQVGPDLPAEIREEMGRQEAHMSVPIHPPTGQFIASKSLLKSRLQRLLIDFGTHYILLTSRPVFVSSDGGGLTKTSLSHGISTVLLCRCKQIVPKFSNTAYYAFFANMHMKFNILENKAHDYIPSAVSKNAM</sequence>
<dbReference type="GO" id="GO:0042594">
    <property type="term" value="P:response to starvation"/>
    <property type="evidence" value="ECO:0007669"/>
    <property type="project" value="TreeGrafter"/>
</dbReference>
<dbReference type="GO" id="GO:0030145">
    <property type="term" value="F:manganese ion binding"/>
    <property type="evidence" value="ECO:0007669"/>
    <property type="project" value="TreeGrafter"/>
</dbReference>
<evidence type="ECO:0000313" key="12">
    <source>
        <dbReference type="Proteomes" id="UP000095283"/>
    </source>
</evidence>
<dbReference type="PANTHER" id="PTHR11561:SF16">
    <property type="entry name" value="PHOSPHOENOLPYRUVATE CARBOXYKINASE (GTP)"/>
    <property type="match status" value="1"/>
</dbReference>
<keyword evidence="9" id="KW-0456">Lyase</keyword>
<evidence type="ECO:0000256" key="8">
    <source>
        <dbReference type="ARBA" id="ARBA00023211"/>
    </source>
</evidence>
<feature type="domain" description="Phosphoenolpyruvate carboxykinase GTP-utilising N-terminal" evidence="11">
    <location>
        <begin position="1"/>
        <end position="126"/>
    </location>
</feature>
<dbReference type="Gene3D" id="3.40.449.10">
    <property type="entry name" value="Phosphoenolpyruvate Carboxykinase, domain 1"/>
    <property type="match status" value="1"/>
</dbReference>
<keyword evidence="4" id="KW-0479">Metal-binding</keyword>
<dbReference type="WBParaSite" id="Hba_06687">
    <property type="protein sequence ID" value="Hba_06687"/>
    <property type="gene ID" value="Hba_06687"/>
</dbReference>
<dbReference type="InterPro" id="IPR035077">
    <property type="entry name" value="PEP_carboxykinase_GTP_C"/>
</dbReference>
<evidence type="ECO:0000256" key="3">
    <source>
        <dbReference type="ARBA" id="ARBA00012306"/>
    </source>
</evidence>
<comment type="cofactor">
    <cofactor evidence="1">
        <name>Mn(2+)</name>
        <dbReference type="ChEBI" id="CHEBI:29035"/>
    </cofactor>
</comment>
<dbReference type="GO" id="GO:0006094">
    <property type="term" value="P:gluconeogenesis"/>
    <property type="evidence" value="ECO:0007669"/>
    <property type="project" value="InterPro"/>
</dbReference>
<name>A0A1I7WNM7_HETBA</name>
<evidence type="ECO:0000256" key="4">
    <source>
        <dbReference type="ARBA" id="ARBA00022723"/>
    </source>
</evidence>
<dbReference type="GO" id="GO:0046327">
    <property type="term" value="P:glycerol biosynthetic process from pyruvate"/>
    <property type="evidence" value="ECO:0007669"/>
    <property type="project" value="TreeGrafter"/>
</dbReference>
<keyword evidence="5" id="KW-0547">Nucleotide-binding</keyword>
<dbReference type="SUPFAM" id="SSF68923">
    <property type="entry name" value="PEP carboxykinase N-terminal domain"/>
    <property type="match status" value="1"/>
</dbReference>
<dbReference type="SUPFAM" id="SSF53795">
    <property type="entry name" value="PEP carboxykinase-like"/>
    <property type="match status" value="1"/>
</dbReference>
<feature type="domain" description="Phosphoenolpyruvate carboxykinase C-terminal P-loop" evidence="10">
    <location>
        <begin position="243"/>
        <end position="309"/>
    </location>
</feature>
<keyword evidence="12" id="KW-1185">Reference proteome</keyword>
<dbReference type="Pfam" id="PF00821">
    <property type="entry name" value="PEPCK_GTP"/>
    <property type="match status" value="2"/>
</dbReference>
<accession>A0A1I7WNM7</accession>
<reference evidence="13" key="1">
    <citation type="submission" date="2016-11" db="UniProtKB">
        <authorList>
            <consortium name="WormBaseParasite"/>
        </authorList>
    </citation>
    <scope>IDENTIFICATION</scope>
</reference>
<keyword evidence="6" id="KW-0210">Decarboxylase</keyword>
<comment type="similarity">
    <text evidence="2">Belongs to the phosphoenolpyruvate carboxykinase [GTP] family.</text>
</comment>
<evidence type="ECO:0000259" key="10">
    <source>
        <dbReference type="Pfam" id="PF00821"/>
    </source>
</evidence>
<evidence type="ECO:0000259" key="11">
    <source>
        <dbReference type="Pfam" id="PF17297"/>
    </source>
</evidence>
<evidence type="ECO:0000256" key="2">
    <source>
        <dbReference type="ARBA" id="ARBA00005796"/>
    </source>
</evidence>
<keyword evidence="8" id="KW-0464">Manganese</keyword>
<dbReference type="InterPro" id="IPR008209">
    <property type="entry name" value="PEP_carboxykinase_GTP"/>
</dbReference>
<dbReference type="GO" id="GO:0004613">
    <property type="term" value="F:phosphoenolpyruvate carboxykinase (GTP) activity"/>
    <property type="evidence" value="ECO:0007669"/>
    <property type="project" value="UniProtKB-EC"/>
</dbReference>
<evidence type="ECO:0000256" key="5">
    <source>
        <dbReference type="ARBA" id="ARBA00022741"/>
    </source>
</evidence>
<dbReference type="InterPro" id="IPR013035">
    <property type="entry name" value="PEP_carboxykinase_C"/>
</dbReference>
<dbReference type="GO" id="GO:0033993">
    <property type="term" value="P:response to lipid"/>
    <property type="evidence" value="ECO:0007669"/>
    <property type="project" value="TreeGrafter"/>
</dbReference>
<dbReference type="AlphaFoldDB" id="A0A1I7WNM7"/>
<dbReference type="GO" id="GO:0006107">
    <property type="term" value="P:oxaloacetate metabolic process"/>
    <property type="evidence" value="ECO:0007669"/>
    <property type="project" value="TreeGrafter"/>
</dbReference>
<evidence type="ECO:0000256" key="7">
    <source>
        <dbReference type="ARBA" id="ARBA00023134"/>
    </source>
</evidence>
<evidence type="ECO:0000256" key="1">
    <source>
        <dbReference type="ARBA" id="ARBA00001936"/>
    </source>
</evidence>
<keyword evidence="7" id="KW-0342">GTP-binding</keyword>
<feature type="domain" description="Phosphoenolpyruvate carboxykinase C-terminal P-loop" evidence="10">
    <location>
        <begin position="207"/>
        <end position="237"/>
    </location>
</feature>
<evidence type="ECO:0000313" key="13">
    <source>
        <dbReference type="WBParaSite" id="Hba_06687"/>
    </source>
</evidence>
<dbReference type="GO" id="GO:0005525">
    <property type="term" value="F:GTP binding"/>
    <property type="evidence" value="ECO:0007669"/>
    <property type="project" value="UniProtKB-KW"/>
</dbReference>
<dbReference type="EC" id="4.1.1.32" evidence="3"/>
<dbReference type="Pfam" id="PF17297">
    <property type="entry name" value="PEPCK_N"/>
    <property type="match status" value="1"/>
</dbReference>
<evidence type="ECO:0000256" key="6">
    <source>
        <dbReference type="ARBA" id="ARBA00022793"/>
    </source>
</evidence>
<dbReference type="GO" id="GO:0019543">
    <property type="term" value="P:propionate catabolic process"/>
    <property type="evidence" value="ECO:0007669"/>
    <property type="project" value="TreeGrafter"/>
</dbReference>
<dbReference type="InterPro" id="IPR008210">
    <property type="entry name" value="PEP_carboxykinase_N"/>
</dbReference>
<protein>
    <recommendedName>
        <fullName evidence="3">phosphoenolpyruvate carboxykinase (GTP)</fullName>
        <ecNumber evidence="3">4.1.1.32</ecNumber>
    </recommendedName>
</protein>
<dbReference type="GO" id="GO:0071333">
    <property type="term" value="P:cellular response to glucose stimulus"/>
    <property type="evidence" value="ECO:0007669"/>
    <property type="project" value="TreeGrafter"/>
</dbReference>
<dbReference type="PANTHER" id="PTHR11561">
    <property type="entry name" value="PHOSPHOENOLPYRUVATE CARBOXYKINASE"/>
    <property type="match status" value="1"/>
</dbReference>
<dbReference type="InterPro" id="IPR035078">
    <property type="entry name" value="PEP_carboxykinase_GTP_N"/>
</dbReference>
<dbReference type="GO" id="GO:0005829">
    <property type="term" value="C:cytosol"/>
    <property type="evidence" value="ECO:0007669"/>
    <property type="project" value="TreeGrafter"/>
</dbReference>
<evidence type="ECO:0000256" key="9">
    <source>
        <dbReference type="ARBA" id="ARBA00023239"/>
    </source>
</evidence>
<dbReference type="Proteomes" id="UP000095283">
    <property type="component" value="Unplaced"/>
</dbReference>
<organism evidence="12 13">
    <name type="scientific">Heterorhabditis bacteriophora</name>
    <name type="common">Entomopathogenic nematode worm</name>
    <dbReference type="NCBI Taxonomy" id="37862"/>
    <lineage>
        <taxon>Eukaryota</taxon>
        <taxon>Metazoa</taxon>
        <taxon>Ecdysozoa</taxon>
        <taxon>Nematoda</taxon>
        <taxon>Chromadorea</taxon>
        <taxon>Rhabditida</taxon>
        <taxon>Rhabditina</taxon>
        <taxon>Rhabditomorpha</taxon>
        <taxon>Strongyloidea</taxon>
        <taxon>Heterorhabditidae</taxon>
        <taxon>Heterorhabditis</taxon>
    </lineage>
</organism>